<dbReference type="Pfam" id="PF00472">
    <property type="entry name" value="RF-1"/>
    <property type="match status" value="1"/>
</dbReference>
<dbReference type="GO" id="GO:0005739">
    <property type="term" value="C:mitochondrion"/>
    <property type="evidence" value="ECO:0007669"/>
    <property type="project" value="GOC"/>
</dbReference>
<dbReference type="AlphaFoldDB" id="A0A5D3AYI1"/>
<evidence type="ECO:0000313" key="5">
    <source>
        <dbReference type="EMBL" id="TYJ54916.1"/>
    </source>
</evidence>
<proteinExistence type="inferred from homology"/>
<dbReference type="GO" id="GO:0032543">
    <property type="term" value="P:mitochondrial translation"/>
    <property type="evidence" value="ECO:0007669"/>
    <property type="project" value="UniProtKB-ARBA"/>
</dbReference>
<evidence type="ECO:0000259" key="4">
    <source>
        <dbReference type="PROSITE" id="PS00745"/>
    </source>
</evidence>
<reference evidence="5 6" key="1">
    <citation type="submission" date="2017-05" db="EMBL/GenBank/DDBJ databases">
        <title>The Genome Sequence of Tsuchiyaea wingfieldii DSM 27421.</title>
        <authorList>
            <person name="Cuomo C."/>
            <person name="Passer A."/>
            <person name="Billmyre B."/>
            <person name="Heitman J."/>
        </authorList>
    </citation>
    <scope>NUCLEOTIDE SEQUENCE [LARGE SCALE GENOMIC DNA]</scope>
    <source>
        <strain evidence="5 6">DSM 27421</strain>
    </source>
</reference>
<keyword evidence="2" id="KW-0488">Methylation</keyword>
<dbReference type="FunFam" id="3.30.160.20:FF:000070">
    <property type="entry name" value="Related to MRF1-peptide chain release factor, mitochondrial"/>
    <property type="match status" value="1"/>
</dbReference>
<evidence type="ECO:0000256" key="2">
    <source>
        <dbReference type="ARBA" id="ARBA00022481"/>
    </source>
</evidence>
<organism evidence="5 6">
    <name type="scientific">Cryptococcus floricola</name>
    <dbReference type="NCBI Taxonomy" id="2591691"/>
    <lineage>
        <taxon>Eukaryota</taxon>
        <taxon>Fungi</taxon>
        <taxon>Dikarya</taxon>
        <taxon>Basidiomycota</taxon>
        <taxon>Agaricomycotina</taxon>
        <taxon>Tremellomycetes</taxon>
        <taxon>Tremellales</taxon>
        <taxon>Cryptococcaceae</taxon>
        <taxon>Cryptococcus</taxon>
    </lineage>
</organism>
<dbReference type="Proteomes" id="UP000322245">
    <property type="component" value="Unassembled WGS sequence"/>
</dbReference>
<dbReference type="InterPro" id="IPR045853">
    <property type="entry name" value="Pep_chain_release_fac_I_sf"/>
</dbReference>
<feature type="domain" description="Prokaryotic-type class I peptide chain release factors" evidence="4">
    <location>
        <begin position="311"/>
        <end position="327"/>
    </location>
</feature>
<comment type="similarity">
    <text evidence="1">Belongs to the prokaryotic/mitochondrial release factor family.</text>
</comment>
<name>A0A5D3AYI1_9TREE</name>
<dbReference type="PROSITE" id="PS00745">
    <property type="entry name" value="RF_PROK_I"/>
    <property type="match status" value="1"/>
</dbReference>
<dbReference type="SUPFAM" id="SSF75620">
    <property type="entry name" value="Release factor"/>
    <property type="match status" value="1"/>
</dbReference>
<sequence>MLSPANVRHPLRCVVHAQRYAARATACPCGCAQFHPGLSTRRPLATSAAPVAPRLARVPWGFRRYATEAKGGWATETEQEQAKMVAAAKVKVDLYKKTMEQEANAMEIDIKAQIERARIQKELAPLSESIIDMKVFLDDPDPSVKEMFQAEHETLCTELDDLLTSTFPSVILPPPSTSSLPVVMSLNAGVGGLESALCTEDLARMYVRFAQARGWKVEEISRVDGTGGKGGGGIREMTVKFDAPAYGGGDVEIYGALQWEKGVHRIQRVPANETQGRIHTSTVAVIVLPIYPDTAEAPLVDPKDVRTDVMRASGAGGQHVNKTESAVRMTHVPTGITVSMQDSRSQHQNRAWAWEILKARLSEKKHNEEVEMKRASRRDQVKGADRSDKIRTFGFTIIGLQNILDGEGMEEVIMKMKDDFRERRLEALLKGEEDLDY</sequence>
<evidence type="ECO:0000313" key="6">
    <source>
        <dbReference type="Proteomes" id="UP000322245"/>
    </source>
</evidence>
<dbReference type="Gene3D" id="3.30.160.20">
    <property type="match status" value="1"/>
</dbReference>
<dbReference type="EMBL" id="NIDF01000050">
    <property type="protein sequence ID" value="TYJ54916.1"/>
    <property type="molecule type" value="Genomic_DNA"/>
</dbReference>
<dbReference type="Pfam" id="PF03462">
    <property type="entry name" value="PCRF"/>
    <property type="match status" value="1"/>
</dbReference>
<keyword evidence="6" id="KW-1185">Reference proteome</keyword>
<protein>
    <recommendedName>
        <fullName evidence="4">Prokaryotic-type class I peptide chain release factors domain-containing protein</fullName>
    </recommendedName>
</protein>
<dbReference type="SMART" id="SM00937">
    <property type="entry name" value="PCRF"/>
    <property type="match status" value="1"/>
</dbReference>
<evidence type="ECO:0000256" key="1">
    <source>
        <dbReference type="ARBA" id="ARBA00010835"/>
    </source>
</evidence>
<keyword evidence="3" id="KW-0648">Protein biosynthesis</keyword>
<dbReference type="PANTHER" id="PTHR43804">
    <property type="entry name" value="LD18447P"/>
    <property type="match status" value="1"/>
</dbReference>
<dbReference type="InterPro" id="IPR005139">
    <property type="entry name" value="PCRF"/>
</dbReference>
<dbReference type="InterPro" id="IPR000352">
    <property type="entry name" value="Pep_chain_release_fac_I"/>
</dbReference>
<evidence type="ECO:0000256" key="3">
    <source>
        <dbReference type="ARBA" id="ARBA00022917"/>
    </source>
</evidence>
<dbReference type="Gene3D" id="3.30.70.1660">
    <property type="match status" value="1"/>
</dbReference>
<dbReference type="GO" id="GO:0003747">
    <property type="term" value="F:translation release factor activity"/>
    <property type="evidence" value="ECO:0007669"/>
    <property type="project" value="InterPro"/>
</dbReference>
<comment type="caution">
    <text evidence="5">The sequence shown here is derived from an EMBL/GenBank/DDBJ whole genome shotgun (WGS) entry which is preliminary data.</text>
</comment>
<accession>A0A5D3AYI1</accession>
<dbReference type="PANTHER" id="PTHR43804:SF7">
    <property type="entry name" value="LD18447P"/>
    <property type="match status" value="1"/>
</dbReference>
<gene>
    <name evidence="5" type="ORF">B9479_004424</name>
</gene>
<dbReference type="InterPro" id="IPR050057">
    <property type="entry name" value="Prokaryotic/Mito_RF"/>
</dbReference>